<comment type="caution">
    <text evidence="8">The sequence shown here is derived from an EMBL/GenBank/DDBJ whole genome shotgun (WGS) entry which is preliminary data.</text>
</comment>
<feature type="region of interest" description="Disordered" evidence="5">
    <location>
        <begin position="46"/>
        <end position="114"/>
    </location>
</feature>
<accession>A0ABQ2L1G2</accession>
<dbReference type="CDD" id="cd07185">
    <property type="entry name" value="OmpA_C-like"/>
    <property type="match status" value="1"/>
</dbReference>
<feature type="domain" description="OmpA-like" evidence="7">
    <location>
        <begin position="114"/>
        <end position="230"/>
    </location>
</feature>
<dbReference type="PRINTS" id="PR01021">
    <property type="entry name" value="OMPADOMAIN"/>
</dbReference>
<dbReference type="PRINTS" id="PR01023">
    <property type="entry name" value="NAFLGMOTY"/>
</dbReference>
<evidence type="ECO:0000256" key="6">
    <source>
        <dbReference type="SAM" id="SignalP"/>
    </source>
</evidence>
<dbReference type="EMBL" id="BMLN01000004">
    <property type="protein sequence ID" value="GGN97743.1"/>
    <property type="molecule type" value="Genomic_DNA"/>
</dbReference>
<dbReference type="PANTHER" id="PTHR30329:SF21">
    <property type="entry name" value="LIPOPROTEIN YIAD-RELATED"/>
    <property type="match status" value="1"/>
</dbReference>
<evidence type="ECO:0000259" key="7">
    <source>
        <dbReference type="PROSITE" id="PS51123"/>
    </source>
</evidence>
<dbReference type="PROSITE" id="PS51257">
    <property type="entry name" value="PROKAR_LIPOPROTEIN"/>
    <property type="match status" value="1"/>
</dbReference>
<dbReference type="InterPro" id="IPR006665">
    <property type="entry name" value="OmpA-like"/>
</dbReference>
<comment type="subcellular location">
    <subcellularLocation>
        <location evidence="1">Cell outer membrane</location>
    </subcellularLocation>
</comment>
<sequence>MNKQTTLKMMTRTLSFPLAVMLALTACGDGESREVQDAADVGVETADAADGNQSDGAKTIESGNANQPGTPIQPGKAIEPGTPIQPGKAIEPGKAIQPGTPIRPGEPITLGQGNEPVKLEIADTLLFDYDKAELKPEAAEMLDEVVKALADLKGASIEIQGHTDDRGSEEYNQELSNKRAQAVLEYLETADLPNVTFQAVGYGKTQPVESNDTEAGRSRNRRVDLVIDPV</sequence>
<keyword evidence="6" id="KW-0732">Signal</keyword>
<evidence type="ECO:0000256" key="4">
    <source>
        <dbReference type="PROSITE-ProRule" id="PRU00473"/>
    </source>
</evidence>
<dbReference type="Gene3D" id="3.30.1330.60">
    <property type="entry name" value="OmpA-like domain"/>
    <property type="match status" value="1"/>
</dbReference>
<evidence type="ECO:0000313" key="8">
    <source>
        <dbReference type="EMBL" id="GGN97743.1"/>
    </source>
</evidence>
<dbReference type="InterPro" id="IPR006664">
    <property type="entry name" value="OMP_bac"/>
</dbReference>
<feature type="compositionally biased region" description="Polar residues" evidence="5">
    <location>
        <begin position="51"/>
        <end position="70"/>
    </location>
</feature>
<evidence type="ECO:0000256" key="1">
    <source>
        <dbReference type="ARBA" id="ARBA00004442"/>
    </source>
</evidence>
<evidence type="ECO:0000313" key="9">
    <source>
        <dbReference type="Proteomes" id="UP000606653"/>
    </source>
</evidence>
<dbReference type="InterPro" id="IPR050330">
    <property type="entry name" value="Bact_OuterMem_StrucFunc"/>
</dbReference>
<protein>
    <recommendedName>
        <fullName evidence="7">OmpA-like domain-containing protein</fullName>
    </recommendedName>
</protein>
<dbReference type="RefSeq" id="WP_169577838.1">
    <property type="nucleotide sequence ID" value="NZ_BMLN01000004.1"/>
</dbReference>
<dbReference type="SUPFAM" id="SSF103088">
    <property type="entry name" value="OmpA-like"/>
    <property type="match status" value="1"/>
</dbReference>
<dbReference type="Pfam" id="PF00691">
    <property type="entry name" value="OmpA"/>
    <property type="match status" value="1"/>
</dbReference>
<dbReference type="PANTHER" id="PTHR30329">
    <property type="entry name" value="STATOR ELEMENT OF FLAGELLAR MOTOR COMPLEX"/>
    <property type="match status" value="1"/>
</dbReference>
<feature type="signal peptide" evidence="6">
    <location>
        <begin position="1"/>
        <end position="28"/>
    </location>
</feature>
<dbReference type="PROSITE" id="PS51123">
    <property type="entry name" value="OMPA_2"/>
    <property type="match status" value="1"/>
</dbReference>
<gene>
    <name evidence="8" type="ORF">GCM10010969_15930</name>
</gene>
<evidence type="ECO:0000256" key="2">
    <source>
        <dbReference type="ARBA" id="ARBA00023136"/>
    </source>
</evidence>
<reference evidence="9" key="1">
    <citation type="journal article" date="2019" name="Int. J. Syst. Evol. Microbiol.">
        <title>The Global Catalogue of Microorganisms (GCM) 10K type strain sequencing project: providing services to taxonomists for standard genome sequencing and annotation.</title>
        <authorList>
            <consortium name="The Broad Institute Genomics Platform"/>
            <consortium name="The Broad Institute Genome Sequencing Center for Infectious Disease"/>
            <person name="Wu L."/>
            <person name="Ma J."/>
        </authorList>
    </citation>
    <scope>NUCLEOTIDE SEQUENCE [LARGE SCALE GENOMIC DNA]</scope>
    <source>
        <strain evidence="9">CGMCC 1.6964</strain>
    </source>
</reference>
<organism evidence="8 9">
    <name type="scientific">Saccharibacillus kuerlensis</name>
    <dbReference type="NCBI Taxonomy" id="459527"/>
    <lineage>
        <taxon>Bacteria</taxon>
        <taxon>Bacillati</taxon>
        <taxon>Bacillota</taxon>
        <taxon>Bacilli</taxon>
        <taxon>Bacillales</taxon>
        <taxon>Paenibacillaceae</taxon>
        <taxon>Saccharibacillus</taxon>
    </lineage>
</organism>
<dbReference type="Proteomes" id="UP000606653">
    <property type="component" value="Unassembled WGS sequence"/>
</dbReference>
<name>A0ABQ2L1G2_9BACL</name>
<evidence type="ECO:0000256" key="5">
    <source>
        <dbReference type="SAM" id="MobiDB-lite"/>
    </source>
</evidence>
<keyword evidence="3" id="KW-0998">Cell outer membrane</keyword>
<keyword evidence="9" id="KW-1185">Reference proteome</keyword>
<dbReference type="InterPro" id="IPR036737">
    <property type="entry name" value="OmpA-like_sf"/>
</dbReference>
<feature type="chain" id="PRO_5046770149" description="OmpA-like domain-containing protein" evidence="6">
    <location>
        <begin position="29"/>
        <end position="230"/>
    </location>
</feature>
<keyword evidence="2 4" id="KW-0472">Membrane</keyword>
<proteinExistence type="predicted"/>
<evidence type="ECO:0000256" key="3">
    <source>
        <dbReference type="ARBA" id="ARBA00023237"/>
    </source>
</evidence>